<feature type="domain" description="CRAL-TRIO" evidence="2">
    <location>
        <begin position="89"/>
        <end position="241"/>
    </location>
</feature>
<reference evidence="4" key="1">
    <citation type="journal article" date="2013" name="Genetics">
        <title>The draft genome and transcriptome of Panagrellus redivivus are shaped by the harsh demands of a free-living lifestyle.</title>
        <authorList>
            <person name="Srinivasan J."/>
            <person name="Dillman A.R."/>
            <person name="Macchietto M.G."/>
            <person name="Heikkinen L."/>
            <person name="Lakso M."/>
            <person name="Fracchia K.M."/>
            <person name="Antoshechkin I."/>
            <person name="Mortazavi A."/>
            <person name="Wong G."/>
            <person name="Sternberg P.W."/>
        </authorList>
    </citation>
    <scope>NUCLEOTIDE SEQUENCE [LARGE SCALE GENOMIC DNA]</scope>
    <source>
        <strain evidence="4">MT8872</strain>
    </source>
</reference>
<dbReference type="GO" id="GO:0012505">
    <property type="term" value="C:endomembrane system"/>
    <property type="evidence" value="ECO:0007669"/>
    <property type="project" value="TreeGrafter"/>
</dbReference>
<keyword evidence="1" id="KW-0812">Transmembrane</keyword>
<dbReference type="Pfam" id="PF00650">
    <property type="entry name" value="CRAL_TRIO"/>
    <property type="match status" value="1"/>
</dbReference>
<dbReference type="CDD" id="cd00170">
    <property type="entry name" value="SEC14"/>
    <property type="match status" value="1"/>
</dbReference>
<dbReference type="PANTHER" id="PTHR46384">
    <property type="entry name" value="MOTILE SPERM DOMAIN-CONTAINING PROTEIN 2"/>
    <property type="match status" value="1"/>
</dbReference>
<dbReference type="Pfam" id="PF00635">
    <property type="entry name" value="Motile_Sperm"/>
    <property type="match status" value="1"/>
</dbReference>
<name>A0A7E4ZY61_PANRE</name>
<evidence type="ECO:0000259" key="3">
    <source>
        <dbReference type="PROSITE" id="PS50202"/>
    </source>
</evidence>
<feature type="domain" description="MSP" evidence="3">
    <location>
        <begin position="356"/>
        <end position="473"/>
    </location>
</feature>
<protein>
    <submittedName>
        <fullName evidence="5">Major sperm protein</fullName>
    </submittedName>
</protein>
<evidence type="ECO:0000313" key="5">
    <source>
        <dbReference type="WBParaSite" id="Pan_g3002.t1"/>
    </source>
</evidence>
<dbReference type="InterPro" id="IPR053012">
    <property type="entry name" value="ER-organelle_contact"/>
</dbReference>
<dbReference type="PROSITE" id="PS50202">
    <property type="entry name" value="MSP"/>
    <property type="match status" value="1"/>
</dbReference>
<dbReference type="Gene3D" id="2.60.40.10">
    <property type="entry name" value="Immunoglobulins"/>
    <property type="match status" value="1"/>
</dbReference>
<dbReference type="AlphaFoldDB" id="A0A7E4ZY61"/>
<evidence type="ECO:0000313" key="4">
    <source>
        <dbReference type="Proteomes" id="UP000492821"/>
    </source>
</evidence>
<accession>A0A7E4ZY61</accession>
<dbReference type="Proteomes" id="UP000492821">
    <property type="component" value="Unassembled WGS sequence"/>
</dbReference>
<proteinExistence type="predicted"/>
<keyword evidence="4" id="KW-1185">Reference proteome</keyword>
<feature type="transmembrane region" description="Helical" evidence="1">
    <location>
        <begin position="515"/>
        <end position="533"/>
    </location>
</feature>
<dbReference type="PROSITE" id="PS50191">
    <property type="entry name" value="CRAL_TRIO"/>
    <property type="match status" value="1"/>
</dbReference>
<evidence type="ECO:0000256" key="1">
    <source>
        <dbReference type="SAM" id="Phobius"/>
    </source>
</evidence>
<organism evidence="4 5">
    <name type="scientific">Panagrellus redivivus</name>
    <name type="common">Microworm</name>
    <dbReference type="NCBI Taxonomy" id="6233"/>
    <lineage>
        <taxon>Eukaryota</taxon>
        <taxon>Metazoa</taxon>
        <taxon>Ecdysozoa</taxon>
        <taxon>Nematoda</taxon>
        <taxon>Chromadorea</taxon>
        <taxon>Rhabditida</taxon>
        <taxon>Tylenchina</taxon>
        <taxon>Panagrolaimomorpha</taxon>
        <taxon>Panagrolaimoidea</taxon>
        <taxon>Panagrolaimidae</taxon>
        <taxon>Panagrellus</taxon>
    </lineage>
</organism>
<sequence>MAPSSPVKHDRLSMLTADRRRILDNILSDVQKAVNLNKIYPSDLLDLSDRKWWPLAFFKAHKEDVHVTSAVIQECLRWRKANNIHDLRLIEFIPRSGMLKIYLRGKDVYDNPILWIMMSDHDPADRSIDRLLIFWLEMNLVHNSLAPMTVILNLTGCKAMDLTFVKFMLHTFKYWYPGSLGELILYNVPQRLTASTHIIQTVVANYEFCMAHELYEPHQIRAFVREDTLPESMGGTDAFTIHDLGIDERISAKLGATEMTAGLSSVSANGSVQVDSSTDIASTTTSGRVSIDDVISAKRSVHFNEYLDKPIMANSTAINGCSRTSSVRKQNLPNAVRAIIDQRKAADAEEWFDAGFVAITPKECLILKQIADGIDPVDVFVIKNTSTTGLQFKIKTTSPEKFRVRPSVGFVSAGETSVVRIYLQNGYQTTLKTERFLFMGLQTTNEDPDAFVTTWKQAPAEEKLEKTFNCVADASVGEPVAHHLEGSTPLQSRSSVDLENLELRRKIAELGQRQLIIICMLLFLLIVTFISVVQFRSAVDTLKDALDDVHHAAKKASRHSDL</sequence>
<keyword evidence="1" id="KW-1133">Transmembrane helix</keyword>
<dbReference type="InterPro" id="IPR036865">
    <property type="entry name" value="CRAL-TRIO_dom_sf"/>
</dbReference>
<dbReference type="InterPro" id="IPR001251">
    <property type="entry name" value="CRAL-TRIO_dom"/>
</dbReference>
<keyword evidence="1" id="KW-0472">Membrane</keyword>
<dbReference type="InterPro" id="IPR000535">
    <property type="entry name" value="MSP_dom"/>
</dbReference>
<dbReference type="WBParaSite" id="Pan_g3002.t1">
    <property type="protein sequence ID" value="Pan_g3002.t1"/>
    <property type="gene ID" value="Pan_g3002"/>
</dbReference>
<dbReference type="PANTHER" id="PTHR46384:SF1">
    <property type="entry name" value="MOTILE SPERM DOMAIN-CONTAINING PROTEIN 2"/>
    <property type="match status" value="1"/>
</dbReference>
<dbReference type="SUPFAM" id="SSF49354">
    <property type="entry name" value="PapD-like"/>
    <property type="match status" value="1"/>
</dbReference>
<evidence type="ECO:0000259" key="2">
    <source>
        <dbReference type="PROSITE" id="PS50191"/>
    </source>
</evidence>
<dbReference type="GO" id="GO:0140284">
    <property type="term" value="C:endoplasmic reticulum-endosome membrane contact site"/>
    <property type="evidence" value="ECO:0007669"/>
    <property type="project" value="TreeGrafter"/>
</dbReference>
<dbReference type="Gene3D" id="3.40.525.10">
    <property type="entry name" value="CRAL-TRIO lipid binding domain"/>
    <property type="match status" value="1"/>
</dbReference>
<dbReference type="InterPro" id="IPR008962">
    <property type="entry name" value="PapD-like_sf"/>
</dbReference>
<reference evidence="5" key="2">
    <citation type="submission" date="2020-10" db="UniProtKB">
        <authorList>
            <consortium name="WormBaseParasite"/>
        </authorList>
    </citation>
    <scope>IDENTIFICATION</scope>
</reference>
<dbReference type="InterPro" id="IPR013783">
    <property type="entry name" value="Ig-like_fold"/>
</dbReference>
<dbReference type="SUPFAM" id="SSF52087">
    <property type="entry name" value="CRAL/TRIO domain"/>
    <property type="match status" value="1"/>
</dbReference>